<feature type="domain" description="C2H2-type" evidence="12">
    <location>
        <begin position="444"/>
        <end position="471"/>
    </location>
</feature>
<organism evidence="14 15">
    <name type="scientific">Eublepharis macularius</name>
    <name type="common">Leopard gecko</name>
    <name type="synonym">Cyrtodactylus macularius</name>
    <dbReference type="NCBI Taxonomy" id="481883"/>
    <lineage>
        <taxon>Eukaryota</taxon>
        <taxon>Metazoa</taxon>
        <taxon>Chordata</taxon>
        <taxon>Craniata</taxon>
        <taxon>Vertebrata</taxon>
        <taxon>Euteleostomi</taxon>
        <taxon>Lepidosauria</taxon>
        <taxon>Squamata</taxon>
        <taxon>Bifurcata</taxon>
        <taxon>Gekkota</taxon>
        <taxon>Eublepharidae</taxon>
        <taxon>Eublepharinae</taxon>
        <taxon>Eublepharis</taxon>
    </lineage>
</organism>
<name>A0AA97J657_EUBMA</name>
<dbReference type="InterPro" id="IPR003309">
    <property type="entry name" value="SCAN_dom"/>
</dbReference>
<evidence type="ECO:0000256" key="3">
    <source>
        <dbReference type="ARBA" id="ARBA00022723"/>
    </source>
</evidence>
<keyword evidence="8" id="KW-0238">DNA-binding</keyword>
<evidence type="ECO:0000256" key="4">
    <source>
        <dbReference type="ARBA" id="ARBA00022737"/>
    </source>
</evidence>
<evidence type="ECO:0000259" key="13">
    <source>
        <dbReference type="PROSITE" id="PS50804"/>
    </source>
</evidence>
<dbReference type="Proteomes" id="UP001190640">
    <property type="component" value="Chromosome 4"/>
</dbReference>
<feature type="domain" description="C2H2-type" evidence="12">
    <location>
        <begin position="528"/>
        <end position="555"/>
    </location>
</feature>
<dbReference type="GO" id="GO:0005634">
    <property type="term" value="C:nucleus"/>
    <property type="evidence" value="ECO:0007669"/>
    <property type="project" value="UniProtKB-SubCell"/>
</dbReference>
<evidence type="ECO:0000313" key="15">
    <source>
        <dbReference type="RefSeq" id="XP_054831839.1"/>
    </source>
</evidence>
<feature type="domain" description="C2H2-type" evidence="12">
    <location>
        <begin position="500"/>
        <end position="527"/>
    </location>
</feature>
<evidence type="ECO:0000256" key="10">
    <source>
        <dbReference type="ARBA" id="ARBA00023242"/>
    </source>
</evidence>
<feature type="domain" description="C2H2-type" evidence="12">
    <location>
        <begin position="584"/>
        <end position="611"/>
    </location>
</feature>
<dbReference type="SUPFAM" id="SSF47353">
    <property type="entry name" value="Retrovirus capsid dimerization domain-like"/>
    <property type="match status" value="1"/>
</dbReference>
<dbReference type="PROSITE" id="PS00028">
    <property type="entry name" value="ZINC_FINGER_C2H2_1"/>
    <property type="match status" value="7"/>
</dbReference>
<dbReference type="FunFam" id="3.30.160.60:FF:000060">
    <property type="entry name" value="zinc finger protein 436"/>
    <property type="match status" value="1"/>
</dbReference>
<evidence type="ECO:0000313" key="14">
    <source>
        <dbReference type="Proteomes" id="UP001190640"/>
    </source>
</evidence>
<evidence type="ECO:0000313" key="16">
    <source>
        <dbReference type="RefSeq" id="XP_054831840.1"/>
    </source>
</evidence>
<accession>A0AA97J657</accession>
<keyword evidence="6" id="KW-0862">Zinc</keyword>
<dbReference type="Pfam" id="PF02023">
    <property type="entry name" value="SCAN"/>
    <property type="match status" value="1"/>
</dbReference>
<dbReference type="FunFam" id="3.30.160.60:FF:002716">
    <property type="entry name" value="Zinc finger protein 212"/>
    <property type="match status" value="1"/>
</dbReference>
<dbReference type="CDD" id="cd07936">
    <property type="entry name" value="SCAN"/>
    <property type="match status" value="1"/>
</dbReference>
<dbReference type="FunFam" id="3.30.160.60:FF:002343">
    <property type="entry name" value="Zinc finger protein 33A"/>
    <property type="match status" value="1"/>
</dbReference>
<evidence type="ECO:0000256" key="2">
    <source>
        <dbReference type="ARBA" id="ARBA00006991"/>
    </source>
</evidence>
<dbReference type="InterPro" id="IPR038269">
    <property type="entry name" value="SCAN_sf"/>
</dbReference>
<proteinExistence type="inferred from homology"/>
<comment type="similarity">
    <text evidence="2">Belongs to the krueppel C2H2-type zinc-finger protein family.</text>
</comment>
<feature type="domain" description="C2H2-type" evidence="12">
    <location>
        <begin position="383"/>
        <end position="415"/>
    </location>
</feature>
<dbReference type="RefSeq" id="XP_054831839.1">
    <property type="nucleotide sequence ID" value="XM_054975864.1"/>
</dbReference>
<reference evidence="15 16" key="1">
    <citation type="submission" date="2025-04" db="UniProtKB">
        <authorList>
            <consortium name="RefSeq"/>
        </authorList>
    </citation>
    <scope>IDENTIFICATION</scope>
    <source>
        <tissue evidence="15 16">Blood</tissue>
    </source>
</reference>
<keyword evidence="3" id="KW-0479">Metal-binding</keyword>
<evidence type="ECO:0000256" key="1">
    <source>
        <dbReference type="ARBA" id="ARBA00004123"/>
    </source>
</evidence>
<feature type="domain" description="C2H2-type" evidence="12">
    <location>
        <begin position="416"/>
        <end position="443"/>
    </location>
</feature>
<dbReference type="PROSITE" id="PS50157">
    <property type="entry name" value="ZINC_FINGER_C2H2_2"/>
    <property type="match status" value="8"/>
</dbReference>
<dbReference type="InterPro" id="IPR013087">
    <property type="entry name" value="Znf_C2H2_type"/>
</dbReference>
<dbReference type="Pfam" id="PF00096">
    <property type="entry name" value="zf-C2H2"/>
    <property type="match status" value="8"/>
</dbReference>
<keyword evidence="9" id="KW-0804">Transcription</keyword>
<sequence>MDNLSVEVEVNMSVEEGAAIVPRLVKEEENPDTFKLWSEMEGAKATEVLHGERIEELETATSLHHIKKEPEEGMHQHWEAQWQEFLGTLQAPHSGWANPQMSEEAEPWEDAKVFLSSFEQVATICRWPRDQWVALLLPALSGEAEQAFSSLGARERGDYGKVKAAILQREAIARERKRQHFRQFCYQEVEGPRAVYGRLRQLCRQWLKAERHTKDEILELLILEQFLTVLPQEMQSWVRERGPETCIQAVTLAEDFLLKQKGVVRPKEQVSESLQKATVNSAEANNIPPPDLWNLDIKTKQEWEGDEKLLGEGHVRVIQVDTVHQGHSEQMTSGDTLLKSGNSFQYCGEGTSREGPESKERPEPGKSVDEAIAKGVLDQDEFKICQIMHLCDCGKSFRRISDLRIHERTHTDEKPFKCSECGKSFRQKGNLSTHERIHTGEKPHQCSICQKSFASGSNLIAHVKTHTDEKPYECAECGKRFRQKRNLTTHEKIHTGERPYQCSMCQKSFASVSSLISHERIHAGEKPFKCAKCGKSFRQKGNLRTHERIHTGEKPHQCSVCEKSFASGSNLIAHERIHAGDKPYQCSVCQKRFGSGSNLIAHQRIHTTGKTYKC</sequence>
<evidence type="ECO:0000256" key="6">
    <source>
        <dbReference type="ARBA" id="ARBA00022833"/>
    </source>
</evidence>
<dbReference type="PANTHER" id="PTHR23235">
    <property type="entry name" value="KRUEPPEL-LIKE TRANSCRIPTION FACTOR"/>
    <property type="match status" value="1"/>
</dbReference>
<dbReference type="GO" id="GO:0000978">
    <property type="term" value="F:RNA polymerase II cis-regulatory region sequence-specific DNA binding"/>
    <property type="evidence" value="ECO:0007669"/>
    <property type="project" value="TreeGrafter"/>
</dbReference>
<dbReference type="RefSeq" id="XP_054831840.1">
    <property type="nucleotide sequence ID" value="XM_054975865.1"/>
</dbReference>
<feature type="domain" description="C2H2-type" evidence="12">
    <location>
        <begin position="556"/>
        <end position="583"/>
    </location>
</feature>
<feature type="domain" description="C2H2-type" evidence="12">
    <location>
        <begin position="472"/>
        <end position="499"/>
    </location>
</feature>
<dbReference type="Gene3D" id="3.30.160.60">
    <property type="entry name" value="Classic Zinc Finger"/>
    <property type="match status" value="8"/>
</dbReference>
<dbReference type="GeneID" id="129327321"/>
<feature type="domain" description="SCAN box" evidence="13">
    <location>
        <begin position="178"/>
        <end position="256"/>
    </location>
</feature>
<dbReference type="FunFam" id="3.30.160.60:FF:000135">
    <property type="entry name" value="Zinc finger protein 358"/>
    <property type="match status" value="1"/>
</dbReference>
<protein>
    <submittedName>
        <fullName evidence="15 16">Zinc finger protein 397-like</fullName>
    </submittedName>
</protein>
<evidence type="ECO:0000256" key="5">
    <source>
        <dbReference type="ARBA" id="ARBA00022771"/>
    </source>
</evidence>
<keyword evidence="14" id="KW-1185">Reference proteome</keyword>
<dbReference type="PROSITE" id="PS50804">
    <property type="entry name" value="SCAN_BOX"/>
    <property type="match status" value="1"/>
</dbReference>
<keyword evidence="10" id="KW-0539">Nucleus</keyword>
<evidence type="ECO:0000259" key="12">
    <source>
        <dbReference type="PROSITE" id="PS50157"/>
    </source>
</evidence>
<dbReference type="PANTHER" id="PTHR23235:SF152">
    <property type="entry name" value="SI:DKEY-210J14.3"/>
    <property type="match status" value="1"/>
</dbReference>
<dbReference type="InterPro" id="IPR036236">
    <property type="entry name" value="Znf_C2H2_sf"/>
</dbReference>
<dbReference type="Gene3D" id="1.10.4020.10">
    <property type="entry name" value="DNA breaking-rejoining enzymes"/>
    <property type="match status" value="1"/>
</dbReference>
<dbReference type="SMART" id="SM00431">
    <property type="entry name" value="SCAN"/>
    <property type="match status" value="1"/>
</dbReference>
<gene>
    <name evidence="15 16" type="primary">LOC129327321</name>
</gene>
<evidence type="ECO:0000256" key="11">
    <source>
        <dbReference type="PROSITE-ProRule" id="PRU00042"/>
    </source>
</evidence>
<dbReference type="FunFam" id="3.30.160.60:FF:002502">
    <property type="match status" value="1"/>
</dbReference>
<dbReference type="SMART" id="SM00355">
    <property type="entry name" value="ZnF_C2H2"/>
    <property type="match status" value="8"/>
</dbReference>
<dbReference type="GO" id="GO:0008270">
    <property type="term" value="F:zinc ion binding"/>
    <property type="evidence" value="ECO:0007669"/>
    <property type="project" value="UniProtKB-KW"/>
</dbReference>
<keyword evidence="7" id="KW-0805">Transcription regulation</keyword>
<comment type="subcellular location">
    <subcellularLocation>
        <location evidence="1">Nucleus</location>
    </subcellularLocation>
</comment>
<dbReference type="KEGG" id="emc:129327321"/>
<dbReference type="FunFam" id="3.30.160.60:FF:000688">
    <property type="entry name" value="zinc finger protein 197 isoform X1"/>
    <property type="match status" value="2"/>
</dbReference>
<dbReference type="FunFam" id="3.30.160.60:FF:000367">
    <property type="entry name" value="Zinc finger protein 572"/>
    <property type="match status" value="1"/>
</dbReference>
<dbReference type="AlphaFoldDB" id="A0AA97J657"/>
<evidence type="ECO:0000256" key="9">
    <source>
        <dbReference type="ARBA" id="ARBA00023163"/>
    </source>
</evidence>
<evidence type="ECO:0000256" key="7">
    <source>
        <dbReference type="ARBA" id="ARBA00023015"/>
    </source>
</evidence>
<dbReference type="FunFam" id="1.10.4020.10:FF:000001">
    <property type="entry name" value="zinc finger protein 263 isoform X1"/>
    <property type="match status" value="1"/>
</dbReference>
<keyword evidence="4" id="KW-0677">Repeat</keyword>
<dbReference type="SUPFAM" id="SSF57667">
    <property type="entry name" value="beta-beta-alpha zinc fingers"/>
    <property type="match status" value="4"/>
</dbReference>
<keyword evidence="5 11" id="KW-0863">Zinc-finger</keyword>
<dbReference type="GO" id="GO:0000981">
    <property type="term" value="F:DNA-binding transcription factor activity, RNA polymerase II-specific"/>
    <property type="evidence" value="ECO:0007669"/>
    <property type="project" value="TreeGrafter"/>
</dbReference>
<evidence type="ECO:0000256" key="8">
    <source>
        <dbReference type="ARBA" id="ARBA00023125"/>
    </source>
</evidence>